<dbReference type="InterPro" id="IPR036388">
    <property type="entry name" value="WH-like_DNA-bd_sf"/>
</dbReference>
<feature type="domain" description="Cyclic nucleotide-binding" evidence="4">
    <location>
        <begin position="19"/>
        <end position="139"/>
    </location>
</feature>
<keyword evidence="2" id="KW-0238">DNA-binding</keyword>
<dbReference type="STRING" id="82801.SAMN04488506_0826"/>
<dbReference type="SMART" id="SM00100">
    <property type="entry name" value="cNMP"/>
    <property type="match status" value="1"/>
</dbReference>
<dbReference type="Pfam" id="PF00027">
    <property type="entry name" value="cNMP_binding"/>
    <property type="match status" value="1"/>
</dbReference>
<dbReference type="SUPFAM" id="SSF51206">
    <property type="entry name" value="cAMP-binding domain-like"/>
    <property type="match status" value="1"/>
</dbReference>
<dbReference type="InterPro" id="IPR012318">
    <property type="entry name" value="HTH_CRP"/>
</dbReference>
<organism evidence="6 7">
    <name type="scientific">Desemzia incerta</name>
    <dbReference type="NCBI Taxonomy" id="82801"/>
    <lineage>
        <taxon>Bacteria</taxon>
        <taxon>Bacillati</taxon>
        <taxon>Bacillota</taxon>
        <taxon>Bacilli</taxon>
        <taxon>Lactobacillales</taxon>
        <taxon>Carnobacteriaceae</taxon>
        <taxon>Desemzia</taxon>
    </lineage>
</organism>
<evidence type="ECO:0000256" key="1">
    <source>
        <dbReference type="ARBA" id="ARBA00023015"/>
    </source>
</evidence>
<gene>
    <name evidence="6" type="ORF">SAMN04488506_0826</name>
</gene>
<dbReference type="RefSeq" id="WP_092479879.1">
    <property type="nucleotide sequence ID" value="NZ_FOXW01000002.1"/>
</dbReference>
<dbReference type="Gene3D" id="2.60.120.10">
    <property type="entry name" value="Jelly Rolls"/>
    <property type="match status" value="1"/>
</dbReference>
<dbReference type="EMBL" id="FOXW01000002">
    <property type="protein sequence ID" value="SFQ15871.1"/>
    <property type="molecule type" value="Genomic_DNA"/>
</dbReference>
<keyword evidence="3" id="KW-0804">Transcription</keyword>
<dbReference type="PROSITE" id="PS51063">
    <property type="entry name" value="HTH_CRP_2"/>
    <property type="match status" value="1"/>
</dbReference>
<keyword evidence="7" id="KW-1185">Reference proteome</keyword>
<dbReference type="SUPFAM" id="SSF46785">
    <property type="entry name" value="Winged helix' DNA-binding domain"/>
    <property type="match status" value="1"/>
</dbReference>
<dbReference type="OrthoDB" id="9810708at2"/>
<dbReference type="InterPro" id="IPR050397">
    <property type="entry name" value="Env_Response_Regulators"/>
</dbReference>
<dbReference type="PANTHER" id="PTHR24567:SF74">
    <property type="entry name" value="HTH-TYPE TRANSCRIPTIONAL REGULATOR ARCR"/>
    <property type="match status" value="1"/>
</dbReference>
<reference evidence="6 7" key="1">
    <citation type="submission" date="2016-10" db="EMBL/GenBank/DDBJ databases">
        <authorList>
            <person name="de Groot N.N."/>
        </authorList>
    </citation>
    <scope>NUCLEOTIDE SEQUENCE [LARGE SCALE GENOMIC DNA]</scope>
    <source>
        <strain evidence="6 7">DSM 20581</strain>
    </source>
</reference>
<dbReference type="CDD" id="cd00038">
    <property type="entry name" value="CAP_ED"/>
    <property type="match status" value="1"/>
</dbReference>
<evidence type="ECO:0000259" key="5">
    <source>
        <dbReference type="PROSITE" id="PS51063"/>
    </source>
</evidence>
<keyword evidence="6" id="KW-0808">Transferase</keyword>
<dbReference type="InterPro" id="IPR014710">
    <property type="entry name" value="RmlC-like_jellyroll"/>
</dbReference>
<evidence type="ECO:0000256" key="2">
    <source>
        <dbReference type="ARBA" id="ARBA00023125"/>
    </source>
</evidence>
<dbReference type="Gene3D" id="1.10.10.10">
    <property type="entry name" value="Winged helix-like DNA-binding domain superfamily/Winged helix DNA-binding domain"/>
    <property type="match status" value="1"/>
</dbReference>
<dbReference type="GO" id="GO:0003677">
    <property type="term" value="F:DNA binding"/>
    <property type="evidence" value="ECO:0007669"/>
    <property type="project" value="UniProtKB-KW"/>
</dbReference>
<feature type="domain" description="HTH crp-type" evidence="5">
    <location>
        <begin position="153"/>
        <end position="227"/>
    </location>
</feature>
<keyword evidence="6" id="KW-0418">Kinase</keyword>
<proteinExistence type="predicted"/>
<evidence type="ECO:0000313" key="6">
    <source>
        <dbReference type="EMBL" id="SFQ15871.1"/>
    </source>
</evidence>
<dbReference type="GO" id="GO:0005829">
    <property type="term" value="C:cytosol"/>
    <property type="evidence" value="ECO:0007669"/>
    <property type="project" value="TreeGrafter"/>
</dbReference>
<dbReference type="GO" id="GO:0003700">
    <property type="term" value="F:DNA-binding transcription factor activity"/>
    <property type="evidence" value="ECO:0007669"/>
    <property type="project" value="TreeGrafter"/>
</dbReference>
<dbReference type="AlphaFoldDB" id="A0A1I5W887"/>
<dbReference type="InterPro" id="IPR000595">
    <property type="entry name" value="cNMP-bd_dom"/>
</dbReference>
<accession>A0A1I5W887</accession>
<keyword evidence="1" id="KW-0805">Transcription regulation</keyword>
<dbReference type="InterPro" id="IPR018490">
    <property type="entry name" value="cNMP-bd_dom_sf"/>
</dbReference>
<dbReference type="PROSITE" id="PS50042">
    <property type="entry name" value="CNMP_BINDING_3"/>
    <property type="match status" value="1"/>
</dbReference>
<name>A0A1I5W887_9LACT</name>
<dbReference type="PANTHER" id="PTHR24567">
    <property type="entry name" value="CRP FAMILY TRANSCRIPTIONAL REGULATORY PROTEIN"/>
    <property type="match status" value="1"/>
</dbReference>
<sequence>MLSIQDKNINNSLLRKKEVFRAFTDDEFNRISHSMHFRKYKKGQVLFDEGDHRNKVFYLSKGLVKLERYDVSAIYMYTDYIKEDKLFPYGELFSNPTYRYTAYCLTDVEMYCIPTEVFESVLAANPHQMLHFYKSLSSILKEHEERIQFLVGSNASRRIVKVLSFLMNDLGISVGDNKIKVPYPITICEIATISGCSRETVGIKLKQLKQIGKIEYSHKVLTFNDVLYFKNYWEE</sequence>
<protein>
    <submittedName>
        <fullName evidence="6">cAMP-binding domain of CRP or a regulatory subunit of cAMP-dependent protein kinases</fullName>
    </submittedName>
</protein>
<dbReference type="GO" id="GO:0016301">
    <property type="term" value="F:kinase activity"/>
    <property type="evidence" value="ECO:0007669"/>
    <property type="project" value="UniProtKB-KW"/>
</dbReference>
<dbReference type="Proteomes" id="UP000199136">
    <property type="component" value="Unassembled WGS sequence"/>
</dbReference>
<evidence type="ECO:0000256" key="3">
    <source>
        <dbReference type="ARBA" id="ARBA00023163"/>
    </source>
</evidence>
<evidence type="ECO:0000259" key="4">
    <source>
        <dbReference type="PROSITE" id="PS50042"/>
    </source>
</evidence>
<evidence type="ECO:0000313" key="7">
    <source>
        <dbReference type="Proteomes" id="UP000199136"/>
    </source>
</evidence>
<dbReference type="InterPro" id="IPR036390">
    <property type="entry name" value="WH_DNA-bd_sf"/>
</dbReference>